<organism evidence="10 11">
    <name type="scientific">Limnothrix redekei LRLZ20PSL1</name>
    <dbReference type="NCBI Taxonomy" id="3112953"/>
    <lineage>
        <taxon>Bacteria</taxon>
        <taxon>Bacillati</taxon>
        <taxon>Cyanobacteriota</taxon>
        <taxon>Cyanophyceae</taxon>
        <taxon>Pseudanabaenales</taxon>
        <taxon>Pseudanabaenaceae</taxon>
        <taxon>Limnothrix</taxon>
    </lineage>
</organism>
<accession>A0ABW7CCU7</accession>
<evidence type="ECO:0000256" key="2">
    <source>
        <dbReference type="ARBA" id="ARBA00005119"/>
    </source>
</evidence>
<proteinExistence type="predicted"/>
<protein>
    <recommendedName>
        <fullName evidence="4">phosphatidate cytidylyltransferase</fullName>
        <ecNumber evidence="4">2.7.7.41</ecNumber>
    </recommendedName>
</protein>
<keyword evidence="9" id="KW-1133">Transmembrane helix</keyword>
<dbReference type="PANTHER" id="PTHR47101">
    <property type="entry name" value="PHOSPHATIDATE CYTIDYLYLTRANSFERASE 5, CHLOROPLASTIC"/>
    <property type="match status" value="1"/>
</dbReference>
<evidence type="ECO:0000256" key="5">
    <source>
        <dbReference type="ARBA" id="ARBA00022516"/>
    </source>
</evidence>
<feature type="transmembrane region" description="Helical" evidence="9">
    <location>
        <begin position="39"/>
        <end position="72"/>
    </location>
</feature>
<dbReference type="EMBL" id="JAZAQF010000078">
    <property type="protein sequence ID" value="MFG3818663.1"/>
    <property type="molecule type" value="Genomic_DNA"/>
</dbReference>
<feature type="transmembrane region" description="Helical" evidence="9">
    <location>
        <begin position="111"/>
        <end position="126"/>
    </location>
</feature>
<evidence type="ECO:0000256" key="9">
    <source>
        <dbReference type="SAM" id="Phobius"/>
    </source>
</evidence>
<comment type="catalytic activity">
    <reaction evidence="1">
        <text>a 1,2-diacyl-sn-glycero-3-phosphate + CTP + H(+) = a CDP-1,2-diacyl-sn-glycerol + diphosphate</text>
        <dbReference type="Rhea" id="RHEA:16229"/>
        <dbReference type="ChEBI" id="CHEBI:15378"/>
        <dbReference type="ChEBI" id="CHEBI:33019"/>
        <dbReference type="ChEBI" id="CHEBI:37563"/>
        <dbReference type="ChEBI" id="CHEBI:58332"/>
        <dbReference type="ChEBI" id="CHEBI:58608"/>
        <dbReference type="EC" id="2.7.7.41"/>
    </reaction>
</comment>
<evidence type="ECO:0000256" key="3">
    <source>
        <dbReference type="ARBA" id="ARBA00005189"/>
    </source>
</evidence>
<evidence type="ECO:0000256" key="4">
    <source>
        <dbReference type="ARBA" id="ARBA00012487"/>
    </source>
</evidence>
<comment type="caution">
    <text evidence="10">The sequence shown here is derived from an EMBL/GenBank/DDBJ whole genome shotgun (WGS) entry which is preliminary data.</text>
</comment>
<dbReference type="GO" id="GO:0004605">
    <property type="term" value="F:phosphatidate cytidylyltransferase activity"/>
    <property type="evidence" value="ECO:0007669"/>
    <property type="project" value="UniProtKB-EC"/>
</dbReference>
<evidence type="ECO:0000256" key="8">
    <source>
        <dbReference type="ARBA" id="ARBA00023264"/>
    </source>
</evidence>
<reference evidence="11" key="1">
    <citation type="journal article" date="2024" name="Algal Res.">
        <title>Biochemical, toxicological and genomic investigation of a high-biomass producing Limnothrix strain isolated from Italian shallow drinking water reservoir.</title>
        <authorList>
            <person name="Simonazzi M."/>
            <person name="Shishido T.K."/>
            <person name="Delbaje E."/>
            <person name="Wahlsten M."/>
            <person name="Fewer D.P."/>
            <person name="Sivonen K."/>
            <person name="Pezzolesi L."/>
            <person name="Pistocchi R."/>
        </authorList>
    </citation>
    <scope>NUCLEOTIDE SEQUENCE [LARGE SCALE GENOMIC DNA]</scope>
    <source>
        <strain evidence="11">LRLZ20PSL1</strain>
    </source>
</reference>
<evidence type="ECO:0000256" key="1">
    <source>
        <dbReference type="ARBA" id="ARBA00001698"/>
    </source>
</evidence>
<comment type="pathway">
    <text evidence="2">Phospholipid metabolism; CDP-diacylglycerol biosynthesis; CDP-diacylglycerol from sn-glycerol 3-phosphate: step 3/3.</text>
</comment>
<keyword evidence="10" id="KW-0808">Transferase</keyword>
<name>A0ABW7CCU7_9CYAN</name>
<keyword evidence="7" id="KW-0443">Lipid metabolism</keyword>
<keyword evidence="9" id="KW-0472">Membrane</keyword>
<keyword evidence="9" id="KW-0812">Transmembrane</keyword>
<evidence type="ECO:0000313" key="11">
    <source>
        <dbReference type="Proteomes" id="UP001604335"/>
    </source>
</evidence>
<dbReference type="EC" id="2.7.7.41" evidence="4"/>
<dbReference type="Pfam" id="PF01148">
    <property type="entry name" value="CTP_transf_1"/>
    <property type="match status" value="1"/>
</dbReference>
<feature type="transmembrane region" description="Helical" evidence="9">
    <location>
        <begin position="190"/>
        <end position="210"/>
    </location>
</feature>
<keyword evidence="11" id="KW-1185">Reference proteome</keyword>
<feature type="transmembrane region" description="Helical" evidence="9">
    <location>
        <begin position="231"/>
        <end position="249"/>
    </location>
</feature>
<sequence length="328" mass="34787">MSLSESSSAAIKSALPKAAQGNAGRSWGDRLAGWPWRRIFSAVVGISIALTMLVLGGWYFTAGFGLLVYLGLGEYFALVQAKGAVPAVKTVTIACLAIVAASAWMPSVADAIVPIASTLVCFYLLFMPKMASIADLSSSVMGLFYCGYLPSYWVRLRVGAGLALDDGAVARLPLNGFWPESWNPAAWPEALMVTILAFCCIWAADIGAYIMGKWVGKTRLSDISPKKTVEGSLAGTLGSALVGTLGAAYCHWPLWFITGPLLGLLVGVSSLLGDLIESLMKRDAGVKDSGNLIPGHGGILDRADSYIFTAPLVYYFTTLLLPFVSQLN</sequence>
<keyword evidence="5" id="KW-0444">Lipid biosynthesis</keyword>
<dbReference type="Proteomes" id="UP001604335">
    <property type="component" value="Unassembled WGS sequence"/>
</dbReference>
<comment type="pathway">
    <text evidence="3">Lipid metabolism.</text>
</comment>
<keyword evidence="8" id="KW-1208">Phospholipid metabolism</keyword>
<evidence type="ECO:0000313" key="10">
    <source>
        <dbReference type="EMBL" id="MFG3818663.1"/>
    </source>
</evidence>
<evidence type="ECO:0000256" key="7">
    <source>
        <dbReference type="ARBA" id="ARBA00023209"/>
    </source>
</evidence>
<feature type="transmembrane region" description="Helical" evidence="9">
    <location>
        <begin position="306"/>
        <end position="325"/>
    </location>
</feature>
<dbReference type="PANTHER" id="PTHR47101:SF1">
    <property type="entry name" value="PHOSPHATIDATE CYTIDYLYLTRANSFERASE 4, CHLOROPLASTIC"/>
    <property type="match status" value="1"/>
</dbReference>
<gene>
    <name evidence="10" type="ORF">VPK24_13520</name>
</gene>
<dbReference type="RefSeq" id="WP_190355920.1">
    <property type="nucleotide sequence ID" value="NZ_JAZAQF010000078.1"/>
</dbReference>
<keyword evidence="6 10" id="KW-0548">Nucleotidyltransferase</keyword>
<evidence type="ECO:0000256" key="6">
    <source>
        <dbReference type="ARBA" id="ARBA00022695"/>
    </source>
</evidence>
<keyword evidence="7" id="KW-0594">Phospholipid biosynthesis</keyword>
<feature type="transmembrane region" description="Helical" evidence="9">
    <location>
        <begin position="84"/>
        <end position="105"/>
    </location>
</feature>